<dbReference type="Pfam" id="PF00440">
    <property type="entry name" value="TetR_N"/>
    <property type="match status" value="1"/>
</dbReference>
<keyword evidence="1" id="KW-0678">Repressor</keyword>
<accession>W5TRZ2</accession>
<feature type="domain" description="HTH tetR-type" evidence="7">
    <location>
        <begin position="26"/>
        <end position="86"/>
    </location>
</feature>
<dbReference type="KEGG" id="nno:NONO_c52020"/>
<dbReference type="eggNOG" id="COG1309">
    <property type="taxonomic scope" value="Bacteria"/>
</dbReference>
<keyword evidence="2" id="KW-0805">Transcription regulation</keyword>
<dbReference type="Proteomes" id="UP000019150">
    <property type="component" value="Chromosome"/>
</dbReference>
<name>W5TRZ2_9NOCA</name>
<dbReference type="RefSeq" id="WP_158436330.1">
    <property type="nucleotide sequence ID" value="NZ_CP006850.1"/>
</dbReference>
<dbReference type="InterPro" id="IPR036271">
    <property type="entry name" value="Tet_transcr_reg_TetR-rel_C_sf"/>
</dbReference>
<evidence type="ECO:0000256" key="4">
    <source>
        <dbReference type="ARBA" id="ARBA00023163"/>
    </source>
</evidence>
<proteinExistence type="predicted"/>
<evidence type="ECO:0000256" key="5">
    <source>
        <dbReference type="PROSITE-ProRule" id="PRU00335"/>
    </source>
</evidence>
<dbReference type="GO" id="GO:0000976">
    <property type="term" value="F:transcription cis-regulatory region binding"/>
    <property type="evidence" value="ECO:0007669"/>
    <property type="project" value="TreeGrafter"/>
</dbReference>
<dbReference type="InterPro" id="IPR050109">
    <property type="entry name" value="HTH-type_TetR-like_transc_reg"/>
</dbReference>
<dbReference type="GO" id="GO:0003700">
    <property type="term" value="F:DNA-binding transcription factor activity"/>
    <property type="evidence" value="ECO:0007669"/>
    <property type="project" value="TreeGrafter"/>
</dbReference>
<keyword evidence="4" id="KW-0804">Transcription</keyword>
<dbReference type="HOGENOM" id="CLU_069356_33_0_11"/>
<dbReference type="PATRIC" id="fig|1415166.3.peg.5362"/>
<sequence length="219" mass="23753">MTGETTSAARDDAPTRRRSAGRRVTPERLRRILDAAAAIATESGLAAVTMQAVAKHTGYVRPVVYDCYGTPENILLALIDREGRLLSDDLGVVGGRVRTGGDLVDRLMTYVDSIFTHPGAWQLFTLPTEGVDDTVREAADRVRDGLRQSVARWLQPTVEKRPGPVDVEALSIFVLAAIDGIATTVVDDSGAVDRARIRAFLESLVTAVTLTPARRRTSR</sequence>
<gene>
    <name evidence="8" type="ORF">NONO_c52020</name>
</gene>
<evidence type="ECO:0000256" key="3">
    <source>
        <dbReference type="ARBA" id="ARBA00023125"/>
    </source>
</evidence>
<protein>
    <submittedName>
        <fullName evidence="8">Transcriptional regulator, TetR family</fullName>
    </submittedName>
</protein>
<evidence type="ECO:0000256" key="6">
    <source>
        <dbReference type="SAM" id="MobiDB-lite"/>
    </source>
</evidence>
<dbReference type="SUPFAM" id="SSF48498">
    <property type="entry name" value="Tetracyclin repressor-like, C-terminal domain"/>
    <property type="match status" value="1"/>
</dbReference>
<organism evidence="8 9">
    <name type="scientific">Nocardia nova SH22a</name>
    <dbReference type="NCBI Taxonomy" id="1415166"/>
    <lineage>
        <taxon>Bacteria</taxon>
        <taxon>Bacillati</taxon>
        <taxon>Actinomycetota</taxon>
        <taxon>Actinomycetes</taxon>
        <taxon>Mycobacteriales</taxon>
        <taxon>Nocardiaceae</taxon>
        <taxon>Nocardia</taxon>
    </lineage>
</organism>
<dbReference type="Pfam" id="PF13977">
    <property type="entry name" value="TetR_C_6"/>
    <property type="match status" value="1"/>
</dbReference>
<dbReference type="InterPro" id="IPR039538">
    <property type="entry name" value="BetI_C"/>
</dbReference>
<dbReference type="InterPro" id="IPR009057">
    <property type="entry name" value="Homeodomain-like_sf"/>
</dbReference>
<reference evidence="8 9" key="1">
    <citation type="journal article" date="2014" name="Appl. Environ. Microbiol.">
        <title>Insights into the Microbial Degradation of Rubber and Gutta-Percha by Analysis of the Complete Genome of Nocardia nova SH22a.</title>
        <authorList>
            <person name="Luo Q."/>
            <person name="Hiessl S."/>
            <person name="Poehlein A."/>
            <person name="Daniel R."/>
            <person name="Steinbuchel A."/>
        </authorList>
    </citation>
    <scope>NUCLEOTIDE SEQUENCE [LARGE SCALE GENOMIC DNA]</scope>
    <source>
        <strain evidence="8">SH22a</strain>
    </source>
</reference>
<feature type="DNA-binding region" description="H-T-H motif" evidence="5">
    <location>
        <begin position="49"/>
        <end position="68"/>
    </location>
</feature>
<evidence type="ECO:0000313" key="9">
    <source>
        <dbReference type="Proteomes" id="UP000019150"/>
    </source>
</evidence>
<evidence type="ECO:0000256" key="1">
    <source>
        <dbReference type="ARBA" id="ARBA00022491"/>
    </source>
</evidence>
<dbReference type="PANTHER" id="PTHR30055">
    <property type="entry name" value="HTH-TYPE TRANSCRIPTIONAL REGULATOR RUTR"/>
    <property type="match status" value="1"/>
</dbReference>
<dbReference type="AlphaFoldDB" id="W5TRZ2"/>
<dbReference type="PROSITE" id="PS50977">
    <property type="entry name" value="HTH_TETR_2"/>
    <property type="match status" value="1"/>
</dbReference>
<dbReference type="OrthoDB" id="4550691at2"/>
<evidence type="ECO:0000313" key="8">
    <source>
        <dbReference type="EMBL" id="AHH19986.1"/>
    </source>
</evidence>
<evidence type="ECO:0000256" key="2">
    <source>
        <dbReference type="ARBA" id="ARBA00023015"/>
    </source>
</evidence>
<keyword evidence="3 5" id="KW-0238">DNA-binding</keyword>
<keyword evidence="9" id="KW-1185">Reference proteome</keyword>
<dbReference type="STRING" id="1415166.NONO_c52020"/>
<evidence type="ECO:0000259" key="7">
    <source>
        <dbReference type="PROSITE" id="PS50977"/>
    </source>
</evidence>
<dbReference type="SUPFAM" id="SSF46689">
    <property type="entry name" value="Homeodomain-like"/>
    <property type="match status" value="1"/>
</dbReference>
<dbReference type="InterPro" id="IPR001647">
    <property type="entry name" value="HTH_TetR"/>
</dbReference>
<dbReference type="EMBL" id="CP006850">
    <property type="protein sequence ID" value="AHH19986.1"/>
    <property type="molecule type" value="Genomic_DNA"/>
</dbReference>
<feature type="region of interest" description="Disordered" evidence="6">
    <location>
        <begin position="1"/>
        <end position="24"/>
    </location>
</feature>
<dbReference type="Gene3D" id="1.10.357.10">
    <property type="entry name" value="Tetracycline Repressor, domain 2"/>
    <property type="match status" value="1"/>
</dbReference>
<dbReference type="PANTHER" id="PTHR30055:SF234">
    <property type="entry name" value="HTH-TYPE TRANSCRIPTIONAL REGULATOR BETI"/>
    <property type="match status" value="1"/>
</dbReference>